<evidence type="ECO:0000313" key="1">
    <source>
        <dbReference type="EMBL" id="KAK0753766.1"/>
    </source>
</evidence>
<accession>A0AA40KCG5</accession>
<name>A0AA40KCG5_9PEZI</name>
<organism evidence="1 2">
    <name type="scientific">Schizothecium vesticola</name>
    <dbReference type="NCBI Taxonomy" id="314040"/>
    <lineage>
        <taxon>Eukaryota</taxon>
        <taxon>Fungi</taxon>
        <taxon>Dikarya</taxon>
        <taxon>Ascomycota</taxon>
        <taxon>Pezizomycotina</taxon>
        <taxon>Sordariomycetes</taxon>
        <taxon>Sordariomycetidae</taxon>
        <taxon>Sordariales</taxon>
        <taxon>Schizotheciaceae</taxon>
        <taxon>Schizothecium</taxon>
    </lineage>
</organism>
<sequence>MSSITTAIPTGAMPLGTPWCMSPLLNPLVMQKPHPFSECANSSAIPPTVPSDFQTICCDGVIIDTTFDIWGEAMAWFDNIRMNATATWPLAHHRLNLDNLVCCREAGATQWPEVHDYVYFHGGGGEVDFFVSWDNGGEDGDDVVRRLLYGVSGRFGGDVTLVQES</sequence>
<protein>
    <submittedName>
        <fullName evidence="1">Uncharacterized protein</fullName>
    </submittedName>
</protein>
<dbReference type="AlphaFoldDB" id="A0AA40KCG5"/>
<dbReference type="EMBL" id="JAUKUD010000001">
    <property type="protein sequence ID" value="KAK0753766.1"/>
    <property type="molecule type" value="Genomic_DNA"/>
</dbReference>
<dbReference type="Proteomes" id="UP001172155">
    <property type="component" value="Unassembled WGS sequence"/>
</dbReference>
<evidence type="ECO:0000313" key="2">
    <source>
        <dbReference type="Proteomes" id="UP001172155"/>
    </source>
</evidence>
<proteinExistence type="predicted"/>
<gene>
    <name evidence="1" type="ORF">B0T18DRAFT_385757</name>
</gene>
<comment type="caution">
    <text evidence="1">The sequence shown here is derived from an EMBL/GenBank/DDBJ whole genome shotgun (WGS) entry which is preliminary data.</text>
</comment>
<keyword evidence="2" id="KW-1185">Reference proteome</keyword>
<reference evidence="1" key="1">
    <citation type="submission" date="2023-06" db="EMBL/GenBank/DDBJ databases">
        <title>Genome-scale phylogeny and comparative genomics of the fungal order Sordariales.</title>
        <authorList>
            <consortium name="Lawrence Berkeley National Laboratory"/>
            <person name="Hensen N."/>
            <person name="Bonometti L."/>
            <person name="Westerberg I."/>
            <person name="Brannstrom I.O."/>
            <person name="Guillou S."/>
            <person name="Cros-Aarteil S."/>
            <person name="Calhoun S."/>
            <person name="Haridas S."/>
            <person name="Kuo A."/>
            <person name="Mondo S."/>
            <person name="Pangilinan J."/>
            <person name="Riley R."/>
            <person name="LaButti K."/>
            <person name="Andreopoulos B."/>
            <person name="Lipzen A."/>
            <person name="Chen C."/>
            <person name="Yanf M."/>
            <person name="Daum C."/>
            <person name="Ng V."/>
            <person name="Clum A."/>
            <person name="Steindorff A."/>
            <person name="Ohm R."/>
            <person name="Martin F."/>
            <person name="Silar P."/>
            <person name="Natvig D."/>
            <person name="Lalanne C."/>
            <person name="Gautier V."/>
            <person name="Ament-velasquez S.L."/>
            <person name="Kruys A."/>
            <person name="Hutchinson M.I."/>
            <person name="Powell A.J."/>
            <person name="Barry K."/>
            <person name="Miller A.N."/>
            <person name="Grigoriev I.V."/>
            <person name="Debuchy R."/>
            <person name="Gladieux P."/>
            <person name="Thoren M.H."/>
            <person name="Johannesson H."/>
        </authorList>
    </citation>
    <scope>NUCLEOTIDE SEQUENCE</scope>
    <source>
        <strain evidence="1">SMH3187-1</strain>
    </source>
</reference>